<gene>
    <name evidence="1" type="ORF">DFH08DRAFT_636034</name>
</gene>
<feature type="non-terminal residue" evidence="1">
    <location>
        <position position="89"/>
    </location>
</feature>
<dbReference type="Proteomes" id="UP001218218">
    <property type="component" value="Unassembled WGS sequence"/>
</dbReference>
<keyword evidence="2" id="KW-1185">Reference proteome</keyword>
<accession>A0AAD6ZAV5</accession>
<evidence type="ECO:0000313" key="2">
    <source>
        <dbReference type="Proteomes" id="UP001218218"/>
    </source>
</evidence>
<dbReference type="EMBL" id="JARIHO010000065">
    <property type="protein sequence ID" value="KAJ7314778.1"/>
    <property type="molecule type" value="Genomic_DNA"/>
</dbReference>
<evidence type="ECO:0000313" key="1">
    <source>
        <dbReference type="EMBL" id="KAJ7314778.1"/>
    </source>
</evidence>
<comment type="caution">
    <text evidence="1">The sequence shown here is derived from an EMBL/GenBank/DDBJ whole genome shotgun (WGS) entry which is preliminary data.</text>
</comment>
<sequence length="89" mass="10576">QDIKLQYNIQHERHALDVLCKATSEHPRMQEWVDSGITEKFIVHKPVEHFILNTHRFHNTHLVRQVPPHTLVAPIPLFLDRKTTHYKQA</sequence>
<proteinExistence type="predicted"/>
<name>A0AAD6ZAV5_9AGAR</name>
<dbReference type="AlphaFoldDB" id="A0AAD6ZAV5"/>
<organism evidence="1 2">
    <name type="scientific">Mycena albidolilacea</name>
    <dbReference type="NCBI Taxonomy" id="1033008"/>
    <lineage>
        <taxon>Eukaryota</taxon>
        <taxon>Fungi</taxon>
        <taxon>Dikarya</taxon>
        <taxon>Basidiomycota</taxon>
        <taxon>Agaricomycotina</taxon>
        <taxon>Agaricomycetes</taxon>
        <taxon>Agaricomycetidae</taxon>
        <taxon>Agaricales</taxon>
        <taxon>Marasmiineae</taxon>
        <taxon>Mycenaceae</taxon>
        <taxon>Mycena</taxon>
    </lineage>
</organism>
<protein>
    <submittedName>
        <fullName evidence="1">Uncharacterized protein</fullName>
    </submittedName>
</protein>
<reference evidence="1" key="1">
    <citation type="submission" date="2023-03" db="EMBL/GenBank/DDBJ databases">
        <title>Massive genome expansion in bonnet fungi (Mycena s.s.) driven by repeated elements and novel gene families across ecological guilds.</title>
        <authorList>
            <consortium name="Lawrence Berkeley National Laboratory"/>
            <person name="Harder C.B."/>
            <person name="Miyauchi S."/>
            <person name="Viragh M."/>
            <person name="Kuo A."/>
            <person name="Thoen E."/>
            <person name="Andreopoulos B."/>
            <person name="Lu D."/>
            <person name="Skrede I."/>
            <person name="Drula E."/>
            <person name="Henrissat B."/>
            <person name="Morin E."/>
            <person name="Kohler A."/>
            <person name="Barry K."/>
            <person name="LaButti K."/>
            <person name="Morin E."/>
            <person name="Salamov A."/>
            <person name="Lipzen A."/>
            <person name="Mereny Z."/>
            <person name="Hegedus B."/>
            <person name="Baldrian P."/>
            <person name="Stursova M."/>
            <person name="Weitz H."/>
            <person name="Taylor A."/>
            <person name="Grigoriev I.V."/>
            <person name="Nagy L.G."/>
            <person name="Martin F."/>
            <person name="Kauserud H."/>
        </authorList>
    </citation>
    <scope>NUCLEOTIDE SEQUENCE</scope>
    <source>
        <strain evidence="1">CBHHK002</strain>
    </source>
</reference>
<feature type="non-terminal residue" evidence="1">
    <location>
        <position position="1"/>
    </location>
</feature>